<evidence type="ECO:0000313" key="3">
    <source>
        <dbReference type="EMBL" id="TCU62745.1"/>
    </source>
</evidence>
<evidence type="ECO:0000259" key="2">
    <source>
        <dbReference type="Pfam" id="PF04205"/>
    </source>
</evidence>
<gene>
    <name evidence="3" type="ORF">EDD61_103160</name>
</gene>
<dbReference type="RefSeq" id="WP_008688893.1">
    <property type="nucleotide sequence ID" value="NZ_AP024510.1"/>
</dbReference>
<proteinExistence type="predicted"/>
<name>A0A4R3TM83_9FIRM</name>
<organism evidence="3 4">
    <name type="scientific">Longicatena caecimuris</name>
    <dbReference type="NCBI Taxonomy" id="1796635"/>
    <lineage>
        <taxon>Bacteria</taxon>
        <taxon>Bacillati</taxon>
        <taxon>Bacillota</taxon>
        <taxon>Erysipelotrichia</taxon>
        <taxon>Erysipelotrichales</taxon>
        <taxon>Erysipelotrichaceae</taxon>
        <taxon>Longicatena</taxon>
    </lineage>
</organism>
<dbReference type="GO" id="GO:0016020">
    <property type="term" value="C:membrane"/>
    <property type="evidence" value="ECO:0007669"/>
    <property type="project" value="InterPro"/>
</dbReference>
<protein>
    <submittedName>
        <fullName evidence="3">Major membrane immunogen (Membrane-anchored lipoprotein)</fullName>
    </submittedName>
</protein>
<dbReference type="Pfam" id="PF04205">
    <property type="entry name" value="FMN_bind"/>
    <property type="match status" value="1"/>
</dbReference>
<dbReference type="Proteomes" id="UP000295773">
    <property type="component" value="Unassembled WGS sequence"/>
</dbReference>
<evidence type="ECO:0000256" key="1">
    <source>
        <dbReference type="SAM" id="SignalP"/>
    </source>
</evidence>
<dbReference type="EMBL" id="SMBP01000003">
    <property type="protein sequence ID" value="TCU62745.1"/>
    <property type="molecule type" value="Genomic_DNA"/>
</dbReference>
<feature type="chain" id="PRO_5020900322" evidence="1">
    <location>
        <begin position="22"/>
        <end position="139"/>
    </location>
</feature>
<dbReference type="PROSITE" id="PS51257">
    <property type="entry name" value="PROKAR_LIPOPROTEIN"/>
    <property type="match status" value="1"/>
</dbReference>
<comment type="caution">
    <text evidence="3">The sequence shown here is derived from an EMBL/GenBank/DDBJ whole genome shotgun (WGS) entry which is preliminary data.</text>
</comment>
<dbReference type="GeneID" id="73795374"/>
<evidence type="ECO:0000313" key="4">
    <source>
        <dbReference type="Proteomes" id="UP000295773"/>
    </source>
</evidence>
<feature type="signal peptide" evidence="1">
    <location>
        <begin position="1"/>
        <end position="21"/>
    </location>
</feature>
<reference evidence="3 4" key="1">
    <citation type="submission" date="2019-03" db="EMBL/GenBank/DDBJ databases">
        <title>Genomic Encyclopedia of Type Strains, Phase IV (KMG-IV): sequencing the most valuable type-strain genomes for metagenomic binning, comparative biology and taxonomic classification.</title>
        <authorList>
            <person name="Goeker M."/>
        </authorList>
    </citation>
    <scope>NUCLEOTIDE SEQUENCE [LARGE SCALE GENOMIC DNA]</scope>
    <source>
        <strain evidence="3 4">DSM 29481</strain>
    </source>
</reference>
<dbReference type="Gene3D" id="3.90.1010.20">
    <property type="match status" value="1"/>
</dbReference>
<sequence>MKKITVLLLGVCMLLSGCAKSEQKEGTGTYTNANGETTTAKVTLKDGKISKVSIDETAKDKDKTKKELGADYHMKTASGIGKEWNEQVKFFENYVAKHGIEKLELKDNGKAANADVISGCTISVEGFVKAIADAKANAK</sequence>
<dbReference type="InterPro" id="IPR007329">
    <property type="entry name" value="FMN-bd"/>
</dbReference>
<keyword evidence="1" id="KW-0732">Signal</keyword>
<keyword evidence="4" id="KW-1185">Reference proteome</keyword>
<dbReference type="AlphaFoldDB" id="A0A4R3TM83"/>
<accession>A0A4R3TM83</accession>
<dbReference type="GO" id="GO:0010181">
    <property type="term" value="F:FMN binding"/>
    <property type="evidence" value="ECO:0007669"/>
    <property type="project" value="InterPro"/>
</dbReference>
<feature type="domain" description="FMN-binding" evidence="2">
    <location>
        <begin position="36"/>
        <end position="134"/>
    </location>
</feature>
<keyword evidence="3" id="KW-0449">Lipoprotein</keyword>